<dbReference type="InterPro" id="IPR013118">
    <property type="entry name" value="Mannitol_DH_C"/>
</dbReference>
<dbReference type="PANTHER" id="PTHR30524">
    <property type="entry name" value="MANNITOL-1-PHOSPHATE 5-DEHYDROGENASE"/>
    <property type="match status" value="1"/>
</dbReference>
<dbReference type="InterPro" id="IPR013131">
    <property type="entry name" value="Mannitol_DH_N"/>
</dbReference>
<dbReference type="EC" id="1.1.1.58" evidence="5"/>
<organism evidence="5 6">
    <name type="scientific">Phnomibacter ginsenosidimutans</name>
    <dbReference type="NCBI Taxonomy" id="2676868"/>
    <lineage>
        <taxon>Bacteria</taxon>
        <taxon>Pseudomonadati</taxon>
        <taxon>Bacteroidota</taxon>
        <taxon>Chitinophagia</taxon>
        <taxon>Chitinophagales</taxon>
        <taxon>Chitinophagaceae</taxon>
        <taxon>Phnomibacter</taxon>
    </lineage>
</organism>
<dbReference type="KEGG" id="fls:GLV81_08445"/>
<dbReference type="GO" id="GO:0019592">
    <property type="term" value="P:mannitol catabolic process"/>
    <property type="evidence" value="ECO:0007669"/>
    <property type="project" value="TreeGrafter"/>
</dbReference>
<evidence type="ECO:0000313" key="5">
    <source>
        <dbReference type="EMBL" id="QGW28119.1"/>
    </source>
</evidence>
<dbReference type="Proteomes" id="UP000426027">
    <property type="component" value="Chromosome"/>
</dbReference>
<evidence type="ECO:0000259" key="3">
    <source>
        <dbReference type="Pfam" id="PF01232"/>
    </source>
</evidence>
<dbReference type="Pfam" id="PF08125">
    <property type="entry name" value="Mannitol_dh_C"/>
    <property type="match status" value="1"/>
</dbReference>
<dbReference type="GO" id="GO:0005829">
    <property type="term" value="C:cytosol"/>
    <property type="evidence" value="ECO:0007669"/>
    <property type="project" value="TreeGrafter"/>
</dbReference>
<dbReference type="InterPro" id="IPR008927">
    <property type="entry name" value="6-PGluconate_DH-like_C_sf"/>
</dbReference>
<dbReference type="RefSeq" id="WP_157478478.1">
    <property type="nucleotide sequence ID" value="NZ_CP046566.1"/>
</dbReference>
<dbReference type="PANTHER" id="PTHR30524:SF0">
    <property type="entry name" value="ALTRONATE OXIDOREDUCTASE-RELATED"/>
    <property type="match status" value="1"/>
</dbReference>
<dbReference type="GO" id="GO:0009026">
    <property type="term" value="F:tagaturonate reductase activity"/>
    <property type="evidence" value="ECO:0007669"/>
    <property type="project" value="UniProtKB-EC"/>
</dbReference>
<keyword evidence="6" id="KW-1185">Reference proteome</keyword>
<dbReference type="EMBL" id="CP046566">
    <property type="protein sequence ID" value="QGW28119.1"/>
    <property type="molecule type" value="Genomic_DNA"/>
</dbReference>
<gene>
    <name evidence="5" type="ORF">GLV81_08445</name>
</gene>
<evidence type="ECO:0000256" key="2">
    <source>
        <dbReference type="ARBA" id="ARBA00023027"/>
    </source>
</evidence>
<proteinExistence type="predicted"/>
<protein>
    <submittedName>
        <fullName evidence="5">Tagaturonate reductase</fullName>
        <ecNumber evidence="5">1.1.1.58</ecNumber>
    </submittedName>
</protein>
<evidence type="ECO:0000313" key="6">
    <source>
        <dbReference type="Proteomes" id="UP000426027"/>
    </source>
</evidence>
<dbReference type="InterPro" id="IPR036291">
    <property type="entry name" value="NAD(P)-bd_dom_sf"/>
</dbReference>
<evidence type="ECO:0000259" key="4">
    <source>
        <dbReference type="Pfam" id="PF08125"/>
    </source>
</evidence>
<dbReference type="SUPFAM" id="SSF48179">
    <property type="entry name" value="6-phosphogluconate dehydrogenase C-terminal domain-like"/>
    <property type="match status" value="1"/>
</dbReference>
<reference evidence="5 6" key="1">
    <citation type="submission" date="2019-11" db="EMBL/GenBank/DDBJ databases">
        <authorList>
            <person name="Im W.T."/>
        </authorList>
    </citation>
    <scope>NUCLEOTIDE SEQUENCE [LARGE SCALE GENOMIC DNA]</scope>
    <source>
        <strain evidence="5 6">SB-02</strain>
    </source>
</reference>
<feature type="domain" description="Mannitol dehydrogenase C-terminal" evidence="4">
    <location>
        <begin position="288"/>
        <end position="490"/>
    </location>
</feature>
<dbReference type="GO" id="GO:0008926">
    <property type="term" value="F:mannitol-1-phosphate 5-dehydrogenase activity"/>
    <property type="evidence" value="ECO:0007669"/>
    <property type="project" value="TreeGrafter"/>
</dbReference>
<dbReference type="AlphaFoldDB" id="A0A6I6GSK7"/>
<dbReference type="Gene3D" id="3.40.50.720">
    <property type="entry name" value="NAD(P)-binding Rossmann-like Domain"/>
    <property type="match status" value="1"/>
</dbReference>
<dbReference type="Pfam" id="PF01232">
    <property type="entry name" value="Mannitol_dh"/>
    <property type="match status" value="1"/>
</dbReference>
<dbReference type="Gene3D" id="1.10.1040.10">
    <property type="entry name" value="N-(1-d-carboxylethyl)-l-norvaline Dehydrogenase, domain 2"/>
    <property type="match status" value="1"/>
</dbReference>
<name>A0A6I6GSK7_9BACT</name>
<evidence type="ECO:0000256" key="1">
    <source>
        <dbReference type="ARBA" id="ARBA00023002"/>
    </source>
</evidence>
<dbReference type="InterPro" id="IPR013328">
    <property type="entry name" value="6PGD_dom2"/>
</dbReference>
<keyword evidence="1 5" id="KW-0560">Oxidoreductase</keyword>
<sequence length="503" mass="54915">MKLSNAVLPSLQQKPVKLPAAQHHTLPEKVLQFGTGVLLRGLPDYFIDEANRQGIFNGRIVVVKSTAGGNDLADFATQDMLYTHVIRGLVNQQPVEELMVNASISRIISAADHWQEVLAAATNPDIEIIISNVTEVGFKTDANDSKDAAVPVSFPAKLTAVLYQRFQHFNGAADKGFVILPAELITNNGALLKEMVLGLAKQFSLPEAFINWVATANHFCNTLVDRIVPGKLPAAEYEVVAASLGYDDSWMIMSEPYALWAIECADATVAAKLSFAQANSGMVLAPSINKYVELKLRLLNGTHTFSCGLAHLAGFTTVKEAMADAAFFAYIKRLMLQSIVPAVQSSEISTEEATVFASAVLDRFANPYINHKWLSITFQYTEKMRTRNVPLMKRQLAALGAVTADMQLGFAAYVLFMNARNDRNGQYIGEANGQAYAFEDIHIKAISAAWQTGDAATAVTHVCAQSQIWGEDLREWPGFVAGVTAQLQQLQQVGAREVLNANY</sequence>
<dbReference type="NCBIfam" id="NF002969">
    <property type="entry name" value="PRK03643.1"/>
    <property type="match status" value="1"/>
</dbReference>
<dbReference type="SUPFAM" id="SSF51735">
    <property type="entry name" value="NAD(P)-binding Rossmann-fold domains"/>
    <property type="match status" value="1"/>
</dbReference>
<feature type="domain" description="Mannitol dehydrogenase N-terminal" evidence="3">
    <location>
        <begin position="29"/>
        <end position="265"/>
    </location>
</feature>
<keyword evidence="2" id="KW-0520">NAD</keyword>
<accession>A0A6I6GSK7</accession>